<dbReference type="OrthoDB" id="190265at2759"/>
<evidence type="ECO:0000259" key="5">
    <source>
        <dbReference type="Pfam" id="PF00112"/>
    </source>
</evidence>
<sequence length="100" mass="10813">MPIVKATYIQGCVHAIGTEAAEQEFMHYQSAVFLATGCGTTLDHAVTIVGYGMTEDGTKYWLLKNQLGESLGENGYMKILRNASPPEGVCGLAPIRLHNL</sequence>
<comment type="caution">
    <text evidence="6">The sequence shown here is derived from an EMBL/GenBank/DDBJ whole genome shotgun (WGS) entry which is preliminary data.</text>
</comment>
<accession>A0A314YAG8</accession>
<keyword evidence="7" id="KW-1185">Reference proteome</keyword>
<gene>
    <name evidence="6" type="ORF">Pyn_29292</name>
</gene>
<feature type="domain" description="Peptidase C1A papain C-terminal" evidence="5">
    <location>
        <begin position="11"/>
        <end position="93"/>
    </location>
</feature>
<dbReference type="Pfam" id="PF00112">
    <property type="entry name" value="Peptidase_C1"/>
    <property type="match status" value="1"/>
</dbReference>
<dbReference type="GO" id="GO:0006508">
    <property type="term" value="P:proteolysis"/>
    <property type="evidence" value="ECO:0007669"/>
    <property type="project" value="UniProtKB-KW"/>
</dbReference>
<dbReference type="PANTHER" id="PTHR12411">
    <property type="entry name" value="CYSTEINE PROTEASE FAMILY C1-RELATED"/>
    <property type="match status" value="1"/>
</dbReference>
<dbReference type="GO" id="GO:0008234">
    <property type="term" value="F:cysteine-type peptidase activity"/>
    <property type="evidence" value="ECO:0007669"/>
    <property type="project" value="UniProtKB-KW"/>
</dbReference>
<dbReference type="Proteomes" id="UP000250321">
    <property type="component" value="Unassembled WGS sequence"/>
</dbReference>
<dbReference type="SUPFAM" id="SSF54001">
    <property type="entry name" value="Cysteine proteinases"/>
    <property type="match status" value="1"/>
</dbReference>
<protein>
    <submittedName>
        <fullName evidence="6">Ervatamin-C</fullName>
    </submittedName>
</protein>
<dbReference type="Gene3D" id="3.90.70.10">
    <property type="entry name" value="Cysteine proteinases"/>
    <property type="match status" value="1"/>
</dbReference>
<evidence type="ECO:0000256" key="2">
    <source>
        <dbReference type="ARBA" id="ARBA00022670"/>
    </source>
</evidence>
<dbReference type="InterPro" id="IPR038765">
    <property type="entry name" value="Papain-like_cys_pep_sf"/>
</dbReference>
<keyword evidence="2" id="KW-0645">Protease</keyword>
<comment type="similarity">
    <text evidence="1">Belongs to the peptidase C1 family.</text>
</comment>
<name>A0A314YAG8_PRUYE</name>
<evidence type="ECO:0000256" key="3">
    <source>
        <dbReference type="ARBA" id="ARBA00022801"/>
    </source>
</evidence>
<dbReference type="STRING" id="2094558.A0A314YAG8"/>
<reference evidence="6 7" key="1">
    <citation type="submission" date="2018-02" db="EMBL/GenBank/DDBJ databases">
        <title>Draft genome of wild Prunus yedoensis var. nudiflora.</title>
        <authorList>
            <person name="Baek S."/>
            <person name="Kim J.-H."/>
            <person name="Choi K."/>
            <person name="Kim G.-B."/>
            <person name="Cho A."/>
            <person name="Jang H."/>
            <person name="Shin C.-H."/>
            <person name="Yu H.-J."/>
            <person name="Mun J.-H."/>
        </authorList>
    </citation>
    <scope>NUCLEOTIDE SEQUENCE [LARGE SCALE GENOMIC DNA]</scope>
    <source>
        <strain evidence="7">cv. Jeju island</strain>
        <tissue evidence="6">Leaf</tissue>
    </source>
</reference>
<dbReference type="InterPro" id="IPR000668">
    <property type="entry name" value="Peptidase_C1A_C"/>
</dbReference>
<dbReference type="InterPro" id="IPR025660">
    <property type="entry name" value="Pept_his_AS"/>
</dbReference>
<evidence type="ECO:0000256" key="1">
    <source>
        <dbReference type="ARBA" id="ARBA00008455"/>
    </source>
</evidence>
<dbReference type="InterPro" id="IPR013128">
    <property type="entry name" value="Peptidase_C1A"/>
</dbReference>
<proteinExistence type="inferred from homology"/>
<evidence type="ECO:0000313" key="6">
    <source>
        <dbReference type="EMBL" id="PQQ03323.1"/>
    </source>
</evidence>
<keyword evidence="3" id="KW-0378">Hydrolase</keyword>
<evidence type="ECO:0000256" key="4">
    <source>
        <dbReference type="ARBA" id="ARBA00022807"/>
    </source>
</evidence>
<evidence type="ECO:0000313" key="7">
    <source>
        <dbReference type="Proteomes" id="UP000250321"/>
    </source>
</evidence>
<dbReference type="EMBL" id="PJQY01001354">
    <property type="protein sequence ID" value="PQQ03323.1"/>
    <property type="molecule type" value="Genomic_DNA"/>
</dbReference>
<keyword evidence="4" id="KW-0788">Thiol protease</keyword>
<dbReference type="PROSITE" id="PS00639">
    <property type="entry name" value="THIOL_PROTEASE_HIS"/>
    <property type="match status" value="1"/>
</dbReference>
<dbReference type="AlphaFoldDB" id="A0A314YAG8"/>
<organism evidence="6 7">
    <name type="scientific">Prunus yedoensis var. nudiflora</name>
    <dbReference type="NCBI Taxonomy" id="2094558"/>
    <lineage>
        <taxon>Eukaryota</taxon>
        <taxon>Viridiplantae</taxon>
        <taxon>Streptophyta</taxon>
        <taxon>Embryophyta</taxon>
        <taxon>Tracheophyta</taxon>
        <taxon>Spermatophyta</taxon>
        <taxon>Magnoliopsida</taxon>
        <taxon>eudicotyledons</taxon>
        <taxon>Gunneridae</taxon>
        <taxon>Pentapetalae</taxon>
        <taxon>rosids</taxon>
        <taxon>fabids</taxon>
        <taxon>Rosales</taxon>
        <taxon>Rosaceae</taxon>
        <taxon>Amygdaloideae</taxon>
        <taxon>Amygdaleae</taxon>
        <taxon>Prunus</taxon>
    </lineage>
</organism>